<protein>
    <submittedName>
        <fullName evidence="1">Short chain oxidoreductase</fullName>
    </submittedName>
</protein>
<dbReference type="AlphaFoldDB" id="A0A8H4KSZ2"/>
<dbReference type="Pfam" id="PF00106">
    <property type="entry name" value="adh_short"/>
    <property type="match status" value="1"/>
</dbReference>
<dbReference type="Gene3D" id="3.40.50.720">
    <property type="entry name" value="NAD(P)-binding Rossmann-like Domain"/>
    <property type="match status" value="1"/>
</dbReference>
<gene>
    <name evidence="1" type="ORF">FALBO_15700</name>
</gene>
<dbReference type="PANTHER" id="PTHR43976">
    <property type="entry name" value="SHORT CHAIN DEHYDROGENASE"/>
    <property type="match status" value="1"/>
</dbReference>
<dbReference type="InterPro" id="IPR051911">
    <property type="entry name" value="SDR_oxidoreductase"/>
</dbReference>
<comment type="caution">
    <text evidence="1">The sequence shown here is derived from an EMBL/GenBank/DDBJ whole genome shotgun (WGS) entry which is preliminary data.</text>
</comment>
<sequence length="101" mass="10866">MSSTRKPLTWLITGSSNGFGLALTRQVLASGDNVIATSHNPQRTAELVQEVEAKPNGRWIGLDFGSLDVMVNNAAYSVLGAVEDVPEDQAKAEFETNFWGA</sequence>
<dbReference type="PRINTS" id="PR00081">
    <property type="entry name" value="GDHRDH"/>
</dbReference>
<keyword evidence="2" id="KW-1185">Reference proteome</keyword>
<proteinExistence type="predicted"/>
<evidence type="ECO:0000313" key="1">
    <source>
        <dbReference type="EMBL" id="KAF4455123.1"/>
    </source>
</evidence>
<dbReference type="EMBL" id="JAADYS010002764">
    <property type="protein sequence ID" value="KAF4455123.1"/>
    <property type="molecule type" value="Genomic_DNA"/>
</dbReference>
<dbReference type="Proteomes" id="UP000554235">
    <property type="component" value="Unassembled WGS sequence"/>
</dbReference>
<name>A0A8H4KSZ2_9HYPO</name>
<dbReference type="OrthoDB" id="1274115at2759"/>
<dbReference type="SUPFAM" id="SSF51735">
    <property type="entry name" value="NAD(P)-binding Rossmann-fold domains"/>
    <property type="match status" value="1"/>
</dbReference>
<organism evidence="1 2">
    <name type="scientific">Fusarium albosuccineum</name>
    <dbReference type="NCBI Taxonomy" id="1237068"/>
    <lineage>
        <taxon>Eukaryota</taxon>
        <taxon>Fungi</taxon>
        <taxon>Dikarya</taxon>
        <taxon>Ascomycota</taxon>
        <taxon>Pezizomycotina</taxon>
        <taxon>Sordariomycetes</taxon>
        <taxon>Hypocreomycetidae</taxon>
        <taxon>Hypocreales</taxon>
        <taxon>Nectriaceae</taxon>
        <taxon>Fusarium</taxon>
        <taxon>Fusarium decemcellulare species complex</taxon>
    </lineage>
</organism>
<reference evidence="1 2" key="1">
    <citation type="submission" date="2020-01" db="EMBL/GenBank/DDBJ databases">
        <title>Identification and distribution of gene clusters putatively required for synthesis of sphingolipid metabolism inhibitors in phylogenetically diverse species of the filamentous fungus Fusarium.</title>
        <authorList>
            <person name="Kim H.-S."/>
            <person name="Busman M."/>
            <person name="Brown D.W."/>
            <person name="Divon H."/>
            <person name="Uhlig S."/>
            <person name="Proctor R.H."/>
        </authorList>
    </citation>
    <scope>NUCLEOTIDE SEQUENCE [LARGE SCALE GENOMIC DNA]</scope>
    <source>
        <strain evidence="1 2">NRRL 20459</strain>
    </source>
</reference>
<evidence type="ECO:0000313" key="2">
    <source>
        <dbReference type="Proteomes" id="UP000554235"/>
    </source>
</evidence>
<dbReference type="InterPro" id="IPR036291">
    <property type="entry name" value="NAD(P)-bd_dom_sf"/>
</dbReference>
<accession>A0A8H4KSZ2</accession>
<dbReference type="InterPro" id="IPR002347">
    <property type="entry name" value="SDR_fam"/>
</dbReference>
<dbReference type="PANTHER" id="PTHR43976:SF6">
    <property type="entry name" value="OXIDOREDUCTASE, PUTATIVE (AFU_ORTHOLOGUE AFUA_1G13950)-RELATED"/>
    <property type="match status" value="1"/>
</dbReference>